<dbReference type="Pfam" id="PF10076">
    <property type="entry name" value="Phage_Mu_Gp48"/>
    <property type="match status" value="1"/>
</dbReference>
<name>A0ABV1KM66_9BACL</name>
<comment type="caution">
    <text evidence="1">The sequence shown here is derived from an EMBL/GenBank/DDBJ whole genome shotgun (WGS) entry which is preliminary data.</text>
</comment>
<dbReference type="EMBL" id="JASKHM010000001">
    <property type="protein sequence ID" value="MEQ4481153.1"/>
    <property type="molecule type" value="Genomic_DNA"/>
</dbReference>
<protein>
    <submittedName>
        <fullName evidence="1">YmfQ family protein</fullName>
    </submittedName>
</protein>
<proteinExistence type="predicted"/>
<dbReference type="Proteomes" id="UP001493487">
    <property type="component" value="Unassembled WGS sequence"/>
</dbReference>
<dbReference type="InterPro" id="IPR018755">
    <property type="entry name" value="Phage_Mu_Gp48"/>
</dbReference>
<gene>
    <name evidence="1" type="ORF">QJS35_01955</name>
</gene>
<accession>A0ABV1KM66</accession>
<evidence type="ECO:0000313" key="2">
    <source>
        <dbReference type="Proteomes" id="UP001493487"/>
    </source>
</evidence>
<organism evidence="1 2">
    <name type="scientific">Cohnella silvisoli</name>
    <dbReference type="NCBI Taxonomy" id="2873699"/>
    <lineage>
        <taxon>Bacteria</taxon>
        <taxon>Bacillati</taxon>
        <taxon>Bacillota</taxon>
        <taxon>Bacilli</taxon>
        <taxon>Bacillales</taxon>
        <taxon>Paenibacillaceae</taxon>
        <taxon>Cohnella</taxon>
    </lineage>
</organism>
<evidence type="ECO:0000313" key="1">
    <source>
        <dbReference type="EMBL" id="MEQ4481153.1"/>
    </source>
</evidence>
<sequence>MISTHGKEMMTYLPGYYSTSRIMSSIMDVQGGELDKLWQAMDSTLDQYFVSTATWGLDLWEQELGIPTDPAKPTDQRRSVILSKIRGIGTVTVSLIKNVAEAYDGGTVNVTVKSETHTFIVKFISSRGIPPNLDDLKEVIEQIKPAHLAVEYSFTYLSFGELDSTGITYGGIESMGKHFGELEIWDIP</sequence>
<keyword evidence="2" id="KW-1185">Reference proteome</keyword>
<reference evidence="1 2" key="1">
    <citation type="journal article" date="2023" name="Genome Announc.">
        <title>Pan-Genome Analyses of the Genus Cohnella and Proposal of the Novel Species Cohnella silvisoli sp. nov., Isolated from Forest Soil.</title>
        <authorList>
            <person name="Wang C."/>
            <person name="Mao L."/>
            <person name="Bao G."/>
            <person name="Zhu H."/>
        </authorList>
    </citation>
    <scope>NUCLEOTIDE SEQUENCE [LARGE SCALE GENOMIC DNA]</scope>
    <source>
        <strain evidence="1 2">NL03-T5-1</strain>
    </source>
</reference>